<dbReference type="Gene3D" id="2.70.220.10">
    <property type="entry name" value="Ganglioside GM2 activator"/>
    <property type="match status" value="1"/>
</dbReference>
<organism evidence="2 3">
    <name type="scientific">Psylliodes chrysocephalus</name>
    <dbReference type="NCBI Taxonomy" id="3402493"/>
    <lineage>
        <taxon>Eukaryota</taxon>
        <taxon>Metazoa</taxon>
        <taxon>Ecdysozoa</taxon>
        <taxon>Arthropoda</taxon>
        <taxon>Hexapoda</taxon>
        <taxon>Insecta</taxon>
        <taxon>Pterygota</taxon>
        <taxon>Neoptera</taxon>
        <taxon>Endopterygota</taxon>
        <taxon>Coleoptera</taxon>
        <taxon>Polyphaga</taxon>
        <taxon>Cucujiformia</taxon>
        <taxon>Chrysomeloidea</taxon>
        <taxon>Chrysomelidae</taxon>
        <taxon>Galerucinae</taxon>
        <taxon>Alticini</taxon>
        <taxon>Psylliodes</taxon>
    </lineage>
</organism>
<dbReference type="OrthoDB" id="6627140at2759"/>
<keyword evidence="3" id="KW-1185">Reference proteome</keyword>
<dbReference type="AlphaFoldDB" id="A0A9P0GDI9"/>
<gene>
    <name evidence="2" type="ORF">PSYICH_LOCUS10458</name>
</gene>
<reference evidence="2" key="1">
    <citation type="submission" date="2022-01" db="EMBL/GenBank/DDBJ databases">
        <authorList>
            <person name="King R."/>
        </authorList>
    </citation>
    <scope>NUCLEOTIDE SEQUENCE</scope>
</reference>
<keyword evidence="1" id="KW-0732">Signal</keyword>
<accession>A0A9P0GDI9</accession>
<evidence type="ECO:0000256" key="1">
    <source>
        <dbReference type="ARBA" id="ARBA00022729"/>
    </source>
</evidence>
<evidence type="ECO:0000313" key="2">
    <source>
        <dbReference type="EMBL" id="CAH1109428.1"/>
    </source>
</evidence>
<sequence>MSWQNFRINYKKDTKETIMNINLIIKEEVSTQFAMSFSFLKCDTSGNPDSCEFFFKDQRIENACKYFTMKDQSWSGFVGYFDKELKCPLKPDTYRLQNMVLNSSGLDKFPLKDAVWKLNMGGYDKLRKISCAEMEINILTVKKRQNN</sequence>
<evidence type="ECO:0000313" key="3">
    <source>
        <dbReference type="Proteomes" id="UP001153636"/>
    </source>
</evidence>
<dbReference type="Proteomes" id="UP001153636">
    <property type="component" value="Chromosome 4"/>
</dbReference>
<proteinExistence type="predicted"/>
<protein>
    <submittedName>
        <fullName evidence="2">Uncharacterized protein</fullName>
    </submittedName>
</protein>
<dbReference type="InterPro" id="IPR036846">
    <property type="entry name" value="GM2-AP_sf"/>
</dbReference>
<dbReference type="EMBL" id="OV651816">
    <property type="protein sequence ID" value="CAH1109428.1"/>
    <property type="molecule type" value="Genomic_DNA"/>
</dbReference>
<name>A0A9P0GDI9_9CUCU</name>